<sequence length="37" mass="4048">MKVVRADKLKSLLDAWEPCTVATNPHLEALGLTAQNL</sequence>
<dbReference type="EMBL" id="AGFM01000085">
    <property type="protein sequence ID" value="EHJ58357.1"/>
    <property type="molecule type" value="Genomic_DNA"/>
</dbReference>
<keyword evidence="2" id="KW-1185">Reference proteome</keyword>
<evidence type="ECO:0000313" key="2">
    <source>
        <dbReference type="Proteomes" id="UP000004030"/>
    </source>
</evidence>
<gene>
    <name evidence="1" type="ORF">NSU_4689</name>
</gene>
<dbReference type="PATRIC" id="fig|1088721.3.peg.4607"/>
<evidence type="ECO:0000313" key="1">
    <source>
        <dbReference type="EMBL" id="EHJ58357.1"/>
    </source>
</evidence>
<comment type="caution">
    <text evidence="1">The sequence shown here is derived from an EMBL/GenBank/DDBJ whole genome shotgun (WGS) entry which is preliminary data.</text>
</comment>
<dbReference type="AlphaFoldDB" id="G6EK18"/>
<proteinExistence type="predicted"/>
<protein>
    <submittedName>
        <fullName evidence="1">Uncharacterized protein</fullName>
    </submittedName>
</protein>
<accession>G6EK18</accession>
<name>G6EK18_9SPHN</name>
<organism evidence="1 2">
    <name type="scientific">Novosphingobium pentaromativorans US6-1</name>
    <dbReference type="NCBI Taxonomy" id="1088721"/>
    <lineage>
        <taxon>Bacteria</taxon>
        <taxon>Pseudomonadati</taxon>
        <taxon>Pseudomonadota</taxon>
        <taxon>Alphaproteobacteria</taxon>
        <taxon>Sphingomonadales</taxon>
        <taxon>Sphingomonadaceae</taxon>
        <taxon>Novosphingobium</taxon>
    </lineage>
</organism>
<dbReference type="Proteomes" id="UP000004030">
    <property type="component" value="Unassembled WGS sequence"/>
</dbReference>
<reference evidence="1 2" key="1">
    <citation type="journal article" date="2012" name="J. Bacteriol.">
        <title>Genome sequence of benzo(a)pyrene-degrading bacterium Novosphingobium pentaromativorans US6-1.</title>
        <authorList>
            <person name="Luo Y.R."/>
            <person name="Kang S.G."/>
            <person name="Kim S.J."/>
            <person name="Kim M.R."/>
            <person name="Li N."/>
            <person name="Lee J.H."/>
            <person name="Kwon K.K."/>
        </authorList>
    </citation>
    <scope>NUCLEOTIDE SEQUENCE [LARGE SCALE GENOMIC DNA]</scope>
    <source>
        <strain evidence="1 2">US6-1</strain>
    </source>
</reference>